<evidence type="ECO:0000256" key="2">
    <source>
        <dbReference type="ARBA" id="ARBA00010876"/>
    </source>
</evidence>
<evidence type="ECO:0000313" key="8">
    <source>
        <dbReference type="EMBL" id="VYS90558.1"/>
    </source>
</evidence>
<evidence type="ECO:0000256" key="6">
    <source>
        <dbReference type="RuleBase" id="RU362028"/>
    </source>
</evidence>
<name>A0A6N2SD40_9FIRM</name>
<dbReference type="AlphaFoldDB" id="A0A6N2SD40"/>
<dbReference type="SUPFAM" id="SSF55120">
    <property type="entry name" value="Pseudouridine synthase"/>
    <property type="match status" value="1"/>
</dbReference>
<dbReference type="SUPFAM" id="SSF55174">
    <property type="entry name" value="Alpha-L RNA-binding motif"/>
    <property type="match status" value="1"/>
</dbReference>
<dbReference type="Gene3D" id="3.30.2350.10">
    <property type="entry name" value="Pseudouridine synthase"/>
    <property type="match status" value="1"/>
</dbReference>
<keyword evidence="5" id="KW-0694">RNA-binding</keyword>
<dbReference type="SMART" id="SM00363">
    <property type="entry name" value="S4"/>
    <property type="match status" value="1"/>
</dbReference>
<dbReference type="InterPro" id="IPR036986">
    <property type="entry name" value="S4_RNA-bd_sf"/>
</dbReference>
<keyword evidence="3 6" id="KW-0413">Isomerase</keyword>
<feature type="domain" description="RNA-binding S4" evidence="7">
    <location>
        <begin position="13"/>
        <end position="77"/>
    </location>
</feature>
<proteinExistence type="inferred from homology"/>
<dbReference type="InterPro" id="IPR002942">
    <property type="entry name" value="S4_RNA-bd"/>
</dbReference>
<dbReference type="EC" id="5.4.99.-" evidence="6"/>
<evidence type="ECO:0000256" key="5">
    <source>
        <dbReference type="PROSITE-ProRule" id="PRU00182"/>
    </source>
</evidence>
<comment type="catalytic activity">
    <reaction evidence="1 6">
        <text>a uridine in RNA = a pseudouridine in RNA</text>
        <dbReference type="Rhea" id="RHEA:48348"/>
        <dbReference type="Rhea" id="RHEA-COMP:12068"/>
        <dbReference type="Rhea" id="RHEA-COMP:12069"/>
        <dbReference type="ChEBI" id="CHEBI:65314"/>
        <dbReference type="ChEBI" id="CHEBI:65315"/>
    </reaction>
</comment>
<dbReference type="NCBIfam" id="TIGR00005">
    <property type="entry name" value="rluA_subfam"/>
    <property type="match status" value="1"/>
</dbReference>
<dbReference type="InterPro" id="IPR006145">
    <property type="entry name" value="PsdUridine_synth_RsuA/RluA"/>
</dbReference>
<gene>
    <name evidence="8" type="primary">rluC</name>
    <name evidence="8" type="ORF">BGLFYP119_01054</name>
</gene>
<dbReference type="InterPro" id="IPR006225">
    <property type="entry name" value="PsdUridine_synth_RluC/D"/>
</dbReference>
<dbReference type="GO" id="GO:0000455">
    <property type="term" value="P:enzyme-directed rRNA pseudouridine synthesis"/>
    <property type="evidence" value="ECO:0007669"/>
    <property type="project" value="UniProtKB-ARBA"/>
</dbReference>
<dbReference type="PANTHER" id="PTHR21600">
    <property type="entry name" value="MITOCHONDRIAL RNA PSEUDOURIDINE SYNTHASE"/>
    <property type="match status" value="1"/>
</dbReference>
<dbReference type="CDD" id="cd02869">
    <property type="entry name" value="PseudoU_synth_RluA_like"/>
    <property type="match status" value="1"/>
</dbReference>
<evidence type="ECO:0000256" key="1">
    <source>
        <dbReference type="ARBA" id="ARBA00000073"/>
    </source>
</evidence>
<feature type="active site" evidence="4">
    <location>
        <position position="145"/>
    </location>
</feature>
<comment type="function">
    <text evidence="6">Responsible for synthesis of pseudouridine from uracil.</text>
</comment>
<dbReference type="PROSITE" id="PS50889">
    <property type="entry name" value="S4"/>
    <property type="match status" value="1"/>
</dbReference>
<evidence type="ECO:0000259" key="7">
    <source>
        <dbReference type="SMART" id="SM00363"/>
    </source>
</evidence>
<organism evidence="8">
    <name type="scientific">Blautia glucerasea</name>
    <dbReference type="NCBI Taxonomy" id="536633"/>
    <lineage>
        <taxon>Bacteria</taxon>
        <taxon>Bacillati</taxon>
        <taxon>Bacillota</taxon>
        <taxon>Clostridia</taxon>
        <taxon>Lachnospirales</taxon>
        <taxon>Lachnospiraceae</taxon>
        <taxon>Blautia</taxon>
    </lineage>
</organism>
<reference evidence="8" key="1">
    <citation type="submission" date="2019-11" db="EMBL/GenBank/DDBJ databases">
        <authorList>
            <person name="Feng L."/>
        </authorList>
    </citation>
    <scope>NUCLEOTIDE SEQUENCE</scope>
    <source>
        <strain evidence="8">BgluceraseaLFYP119</strain>
    </source>
</reference>
<evidence type="ECO:0000256" key="4">
    <source>
        <dbReference type="PIRSR" id="PIRSR606225-1"/>
    </source>
</evidence>
<dbReference type="InterPro" id="IPR020103">
    <property type="entry name" value="PsdUridine_synth_cat_dom_sf"/>
</dbReference>
<dbReference type="Pfam" id="PF00849">
    <property type="entry name" value="PseudoU_synth_2"/>
    <property type="match status" value="1"/>
</dbReference>
<accession>A0A6N2SD40</accession>
<dbReference type="Pfam" id="PF01479">
    <property type="entry name" value="S4"/>
    <property type="match status" value="1"/>
</dbReference>
<dbReference type="GO" id="GO:0120159">
    <property type="term" value="F:rRNA pseudouridine synthase activity"/>
    <property type="evidence" value="ECO:0007669"/>
    <property type="project" value="UniProtKB-ARBA"/>
</dbReference>
<comment type="similarity">
    <text evidence="2 6">Belongs to the pseudouridine synthase RluA family.</text>
</comment>
<dbReference type="Gene3D" id="3.10.290.10">
    <property type="entry name" value="RNA-binding S4 domain"/>
    <property type="match status" value="1"/>
</dbReference>
<sequence length="330" mass="37500">MKQFTIRPNEAGQRFDKYLSKLLKEAPKSFLYKMLRKKNITLNSKKATGSEKLKEGDEIRIFLSDETYGKFSKEETAPRASASLSVIYEDRDILLINKPRGMLSQPDDTGEPSLVEYVTGYLLKTGQITEEELRTFHPSVCNRLDKNTSGIIAAGKSLTGLQELSALFHDRTIHKDYLCIVKGVLNDKQHIQGFLKKDQKKNQVTVSKEKTPDAKPIETIYTPLGNNGKVTLLKVRLVTGRTHQIRAHLAAEGHPLMGDSKYGSSAFNRSCREKYGLKHQLLHAYCLTFPKDTGNLISVSQKRFLAEPPKLFYHIIKEEQLEESYHENLE</sequence>
<dbReference type="RefSeq" id="WP_156353407.1">
    <property type="nucleotide sequence ID" value="NZ_CACRST010000010.1"/>
</dbReference>
<evidence type="ECO:0000256" key="3">
    <source>
        <dbReference type="ARBA" id="ARBA00023235"/>
    </source>
</evidence>
<dbReference type="EMBL" id="CACRST010000010">
    <property type="protein sequence ID" value="VYS90558.1"/>
    <property type="molecule type" value="Genomic_DNA"/>
</dbReference>
<dbReference type="GO" id="GO:0003723">
    <property type="term" value="F:RNA binding"/>
    <property type="evidence" value="ECO:0007669"/>
    <property type="project" value="UniProtKB-KW"/>
</dbReference>
<dbReference type="InterPro" id="IPR050188">
    <property type="entry name" value="RluA_PseudoU_synthase"/>
</dbReference>
<protein>
    <recommendedName>
        <fullName evidence="6">Pseudouridine synthase</fullName>
        <ecNumber evidence="6">5.4.99.-</ecNumber>
    </recommendedName>
</protein>